<proteinExistence type="predicted"/>
<accession>A0A6A7AK07</accession>
<feature type="region of interest" description="Disordered" evidence="1">
    <location>
        <begin position="1"/>
        <end position="172"/>
    </location>
</feature>
<feature type="compositionally biased region" description="Low complexity" evidence="1">
    <location>
        <begin position="112"/>
        <end position="122"/>
    </location>
</feature>
<dbReference type="OrthoDB" id="3875902at2759"/>
<evidence type="ECO:0000313" key="3">
    <source>
        <dbReference type="Proteomes" id="UP000799424"/>
    </source>
</evidence>
<feature type="compositionally biased region" description="Polar residues" evidence="1">
    <location>
        <begin position="48"/>
        <end position="57"/>
    </location>
</feature>
<evidence type="ECO:0000313" key="2">
    <source>
        <dbReference type="EMBL" id="KAF2833631.1"/>
    </source>
</evidence>
<dbReference type="Proteomes" id="UP000799424">
    <property type="component" value="Unassembled WGS sequence"/>
</dbReference>
<feature type="compositionally biased region" description="Polar residues" evidence="1">
    <location>
        <begin position="140"/>
        <end position="161"/>
    </location>
</feature>
<sequence>MHIGVQEPGHYRVNPSGTTTPGSTRSSFSYESNVSSNSTSSRPKRSLMKSSLKSTASAGVVPTRRFSPPTVRFAEPEPLPRPKPTPIQQHQSNRPERNSVPNPLIQYRHRPASSVASSASSSQFTRPQSYSALPPHGVPSPQSGQIQYMKTRVGQRTSAPVQPSRPAPGIPLPANFTPPSLAFEQRVSSFQSVASNLSVQSAPAVLQAPPSSSPPSQYNPLEHYIPCLHTTCKTHYSPVHGGPTYYLPQGPYTLPKHHGYCPQHASKELRETNAACKREWESLRQNAGRQTLGQIANEFDSFLHAFRQDRRAEDADLLRRQRRIVLGAAHALLAGAQTQQKRNDASDWDWSYTPRHCTRSACSAAPYSPFANHLHAFYHSPRSSTFAPLLTLCPPCAKNEVEAFERYVVEKWGSRCGWEDELWNEWFGNAVADRSAERDFWLGAQERVVRERGPARSVQREVRQKEEEESRGEEKIKEGKKGVWKRLFGGVMGE</sequence>
<reference evidence="2" key="1">
    <citation type="journal article" date="2020" name="Stud. Mycol.">
        <title>101 Dothideomycetes genomes: a test case for predicting lifestyles and emergence of pathogens.</title>
        <authorList>
            <person name="Haridas S."/>
            <person name="Albert R."/>
            <person name="Binder M."/>
            <person name="Bloem J."/>
            <person name="Labutti K."/>
            <person name="Salamov A."/>
            <person name="Andreopoulos B."/>
            <person name="Baker S."/>
            <person name="Barry K."/>
            <person name="Bills G."/>
            <person name="Bluhm B."/>
            <person name="Cannon C."/>
            <person name="Castanera R."/>
            <person name="Culley D."/>
            <person name="Daum C."/>
            <person name="Ezra D."/>
            <person name="Gonzalez J."/>
            <person name="Henrissat B."/>
            <person name="Kuo A."/>
            <person name="Liang C."/>
            <person name="Lipzen A."/>
            <person name="Lutzoni F."/>
            <person name="Magnuson J."/>
            <person name="Mondo S."/>
            <person name="Nolan M."/>
            <person name="Ohm R."/>
            <person name="Pangilinan J."/>
            <person name="Park H.-J."/>
            <person name="Ramirez L."/>
            <person name="Alfaro M."/>
            <person name="Sun H."/>
            <person name="Tritt A."/>
            <person name="Yoshinaga Y."/>
            <person name="Zwiers L.-H."/>
            <person name="Turgeon B."/>
            <person name="Goodwin S."/>
            <person name="Spatafora J."/>
            <person name="Crous P."/>
            <person name="Grigoriev I."/>
        </authorList>
    </citation>
    <scope>NUCLEOTIDE SEQUENCE</scope>
    <source>
        <strain evidence="2">CBS 113818</strain>
    </source>
</reference>
<keyword evidence="3" id="KW-1185">Reference proteome</keyword>
<organism evidence="2 3">
    <name type="scientific">Ophiobolus disseminans</name>
    <dbReference type="NCBI Taxonomy" id="1469910"/>
    <lineage>
        <taxon>Eukaryota</taxon>
        <taxon>Fungi</taxon>
        <taxon>Dikarya</taxon>
        <taxon>Ascomycota</taxon>
        <taxon>Pezizomycotina</taxon>
        <taxon>Dothideomycetes</taxon>
        <taxon>Pleosporomycetidae</taxon>
        <taxon>Pleosporales</taxon>
        <taxon>Pleosporineae</taxon>
        <taxon>Phaeosphaeriaceae</taxon>
        <taxon>Ophiobolus</taxon>
    </lineage>
</organism>
<protein>
    <submittedName>
        <fullName evidence="2">Uncharacterized protein</fullName>
    </submittedName>
</protein>
<dbReference type="AlphaFoldDB" id="A0A6A7AK07"/>
<gene>
    <name evidence="2" type="ORF">CC86DRAFT_278824</name>
</gene>
<evidence type="ECO:0000256" key="1">
    <source>
        <dbReference type="SAM" id="MobiDB-lite"/>
    </source>
</evidence>
<feature type="compositionally biased region" description="Low complexity" evidence="1">
    <location>
        <begin position="15"/>
        <end position="41"/>
    </location>
</feature>
<dbReference type="EMBL" id="MU006216">
    <property type="protein sequence ID" value="KAF2833631.1"/>
    <property type="molecule type" value="Genomic_DNA"/>
</dbReference>
<feature type="region of interest" description="Disordered" evidence="1">
    <location>
        <begin position="453"/>
        <end position="480"/>
    </location>
</feature>
<name>A0A6A7AK07_9PLEO</name>